<dbReference type="InterPro" id="IPR037171">
    <property type="entry name" value="NagB/RpiA_transferase-like"/>
</dbReference>
<dbReference type="Gene3D" id="1.10.10.10">
    <property type="entry name" value="Winged helix-like DNA-binding domain superfamily/Winged helix DNA-binding domain"/>
    <property type="match status" value="1"/>
</dbReference>
<dbReference type="PROSITE" id="PS51000">
    <property type="entry name" value="HTH_DEOR_2"/>
    <property type="match status" value="1"/>
</dbReference>
<dbReference type="InterPro" id="IPR014036">
    <property type="entry name" value="DeoR-like_C"/>
</dbReference>
<dbReference type="InterPro" id="IPR018356">
    <property type="entry name" value="Tscrpt_reg_HTH_DeoR_CS"/>
</dbReference>
<dbReference type="InterPro" id="IPR050313">
    <property type="entry name" value="Carb_Metab_HTH_regulators"/>
</dbReference>
<evidence type="ECO:0000259" key="6">
    <source>
        <dbReference type="PROSITE" id="PS51000"/>
    </source>
</evidence>
<dbReference type="Gene3D" id="3.40.50.1360">
    <property type="match status" value="1"/>
</dbReference>
<evidence type="ECO:0000256" key="5">
    <source>
        <dbReference type="SAM" id="MobiDB-lite"/>
    </source>
</evidence>
<dbReference type="PANTHER" id="PTHR30363">
    <property type="entry name" value="HTH-TYPE TRANSCRIPTIONAL REGULATOR SRLR-RELATED"/>
    <property type="match status" value="1"/>
</dbReference>
<feature type="compositionally biased region" description="Polar residues" evidence="5">
    <location>
        <begin position="39"/>
        <end position="51"/>
    </location>
</feature>
<evidence type="ECO:0000313" key="8">
    <source>
        <dbReference type="Proteomes" id="UP000249393"/>
    </source>
</evidence>
<keyword evidence="2" id="KW-0805">Transcription regulation</keyword>
<dbReference type="PROSITE" id="PS00894">
    <property type="entry name" value="HTH_DEOR_1"/>
    <property type="match status" value="1"/>
</dbReference>
<dbReference type="SUPFAM" id="SSF46785">
    <property type="entry name" value="Winged helix' DNA-binding domain"/>
    <property type="match status" value="1"/>
</dbReference>
<dbReference type="PANTHER" id="PTHR30363:SF4">
    <property type="entry name" value="GLYCEROL-3-PHOSPHATE REGULON REPRESSOR"/>
    <property type="match status" value="1"/>
</dbReference>
<keyword evidence="4" id="KW-0804">Transcription</keyword>
<dbReference type="InterPro" id="IPR036390">
    <property type="entry name" value="WH_DNA-bd_sf"/>
</dbReference>
<accession>A0A2W5V831</accession>
<dbReference type="GO" id="GO:0003677">
    <property type="term" value="F:DNA binding"/>
    <property type="evidence" value="ECO:0007669"/>
    <property type="project" value="UniProtKB-KW"/>
</dbReference>
<dbReference type="SMART" id="SM01134">
    <property type="entry name" value="DeoRC"/>
    <property type="match status" value="1"/>
</dbReference>
<gene>
    <name evidence="7" type="ORF">DI526_15360</name>
</gene>
<dbReference type="SUPFAM" id="SSF100950">
    <property type="entry name" value="NagB/RpiA/CoA transferase-like"/>
    <property type="match status" value="1"/>
</dbReference>
<feature type="region of interest" description="Disordered" evidence="5">
    <location>
        <begin position="29"/>
        <end position="58"/>
    </location>
</feature>
<dbReference type="SMART" id="SM00420">
    <property type="entry name" value="HTH_DEOR"/>
    <property type="match status" value="1"/>
</dbReference>
<protein>
    <recommendedName>
        <fullName evidence="6">HTH deoR-type domain-containing protein</fullName>
    </recommendedName>
</protein>
<keyword evidence="3" id="KW-0238">DNA-binding</keyword>
<proteinExistence type="predicted"/>
<evidence type="ECO:0000313" key="7">
    <source>
        <dbReference type="EMBL" id="PZR32836.1"/>
    </source>
</evidence>
<evidence type="ECO:0000256" key="4">
    <source>
        <dbReference type="ARBA" id="ARBA00023163"/>
    </source>
</evidence>
<name>A0A2W5V831_9CAUL</name>
<dbReference type="Pfam" id="PF00455">
    <property type="entry name" value="DeoRC"/>
    <property type="match status" value="1"/>
</dbReference>
<dbReference type="Proteomes" id="UP000249393">
    <property type="component" value="Unassembled WGS sequence"/>
</dbReference>
<dbReference type="GO" id="GO:0003700">
    <property type="term" value="F:DNA-binding transcription factor activity"/>
    <property type="evidence" value="ECO:0007669"/>
    <property type="project" value="InterPro"/>
</dbReference>
<dbReference type="Pfam" id="PF08220">
    <property type="entry name" value="HTH_DeoR"/>
    <property type="match status" value="1"/>
</dbReference>
<dbReference type="EMBL" id="QFQZ01000052">
    <property type="protein sequence ID" value="PZR32836.1"/>
    <property type="molecule type" value="Genomic_DNA"/>
</dbReference>
<keyword evidence="1" id="KW-0678">Repressor</keyword>
<dbReference type="AlphaFoldDB" id="A0A2W5V831"/>
<feature type="domain" description="HTH deoR-type" evidence="6">
    <location>
        <begin position="62"/>
        <end position="117"/>
    </location>
</feature>
<comment type="caution">
    <text evidence="7">The sequence shown here is derived from an EMBL/GenBank/DDBJ whole genome shotgun (WGS) entry which is preliminary data.</text>
</comment>
<reference evidence="7 8" key="1">
    <citation type="submission" date="2017-08" db="EMBL/GenBank/DDBJ databases">
        <title>Infants hospitalized years apart are colonized by the same room-sourced microbial strains.</title>
        <authorList>
            <person name="Brooks B."/>
            <person name="Olm M.R."/>
            <person name="Firek B.A."/>
            <person name="Baker R."/>
            <person name="Thomas B.C."/>
            <person name="Morowitz M.J."/>
            <person name="Banfield J.F."/>
        </authorList>
    </citation>
    <scope>NUCLEOTIDE SEQUENCE [LARGE SCALE GENOMIC DNA]</scope>
    <source>
        <strain evidence="7">S2_003_000_R2_4</strain>
    </source>
</reference>
<sequence length="326" mass="35042">MASFWNARVPYAGSDTGARRCLIPQRRMRTEHPRCENPRNPTQQQLPSPTRGTPPESSCMWAEERQQQILTLLNSHSRVEADALAARLNVSRETIRRDLKQLEAAGLIRRTHGGALVGPSISEQPFRDRLVARIAEKEAIAAAAVDQVKPGDCCFIDAGSTTSAFAKALASVEGVSVITNSLDVAVALRTSPAANIEVLLLGGSVGREAPATYGVMAIEQAGQLRADLAFISPVGIDPVAGASYFDLAEADMARIMLKHARRRVVLADASKCNVVSRMVICPCSDIDVLISDLADPVPFRQAGVGEVIQARPIQSGQAVSKSRRRS</sequence>
<evidence type="ECO:0000256" key="1">
    <source>
        <dbReference type="ARBA" id="ARBA00022491"/>
    </source>
</evidence>
<organism evidence="7 8">
    <name type="scientific">Caulobacter segnis</name>
    <dbReference type="NCBI Taxonomy" id="88688"/>
    <lineage>
        <taxon>Bacteria</taxon>
        <taxon>Pseudomonadati</taxon>
        <taxon>Pseudomonadota</taxon>
        <taxon>Alphaproteobacteria</taxon>
        <taxon>Caulobacterales</taxon>
        <taxon>Caulobacteraceae</taxon>
        <taxon>Caulobacter</taxon>
    </lineage>
</organism>
<dbReference type="InterPro" id="IPR001034">
    <property type="entry name" value="DeoR_HTH"/>
</dbReference>
<dbReference type="InterPro" id="IPR036388">
    <property type="entry name" value="WH-like_DNA-bd_sf"/>
</dbReference>
<evidence type="ECO:0000256" key="3">
    <source>
        <dbReference type="ARBA" id="ARBA00023125"/>
    </source>
</evidence>
<dbReference type="PRINTS" id="PR00037">
    <property type="entry name" value="HTHLACR"/>
</dbReference>
<evidence type="ECO:0000256" key="2">
    <source>
        <dbReference type="ARBA" id="ARBA00023015"/>
    </source>
</evidence>